<keyword evidence="5" id="KW-0812">Transmembrane</keyword>
<evidence type="ECO:0000256" key="6">
    <source>
        <dbReference type="ARBA" id="ARBA00023136"/>
    </source>
</evidence>
<evidence type="ECO:0000256" key="1">
    <source>
        <dbReference type="ARBA" id="ARBA00004442"/>
    </source>
</evidence>
<accession>A0ABW4WVY9</accession>
<feature type="signal peptide" evidence="9">
    <location>
        <begin position="1"/>
        <end position="24"/>
    </location>
</feature>
<keyword evidence="4" id="KW-1134">Transmembrane beta strand</keyword>
<evidence type="ECO:0000256" key="4">
    <source>
        <dbReference type="ARBA" id="ARBA00022452"/>
    </source>
</evidence>
<feature type="coiled-coil region" evidence="8">
    <location>
        <begin position="157"/>
        <end position="184"/>
    </location>
</feature>
<comment type="caution">
    <text evidence="10">The sequence shown here is derived from an EMBL/GenBank/DDBJ whole genome shotgun (WGS) entry which is preliminary data.</text>
</comment>
<keyword evidence="8" id="KW-0175">Coiled coil</keyword>
<dbReference type="Gene3D" id="1.20.1600.10">
    <property type="entry name" value="Outer membrane efflux proteins (OEP)"/>
    <property type="match status" value="1"/>
</dbReference>
<dbReference type="SUPFAM" id="SSF56954">
    <property type="entry name" value="Outer membrane efflux proteins (OEP)"/>
    <property type="match status" value="1"/>
</dbReference>
<dbReference type="Pfam" id="PF02321">
    <property type="entry name" value="OEP"/>
    <property type="match status" value="2"/>
</dbReference>
<evidence type="ECO:0000313" key="11">
    <source>
        <dbReference type="Proteomes" id="UP001597369"/>
    </source>
</evidence>
<dbReference type="InterPro" id="IPR051906">
    <property type="entry name" value="TolC-like"/>
</dbReference>
<dbReference type="Proteomes" id="UP001597369">
    <property type="component" value="Unassembled WGS sequence"/>
</dbReference>
<proteinExistence type="inferred from homology"/>
<keyword evidence="6" id="KW-0472">Membrane</keyword>
<evidence type="ECO:0000256" key="8">
    <source>
        <dbReference type="SAM" id="Coils"/>
    </source>
</evidence>
<reference evidence="11" key="1">
    <citation type="journal article" date="2019" name="Int. J. Syst. Evol. Microbiol.">
        <title>The Global Catalogue of Microorganisms (GCM) 10K type strain sequencing project: providing services to taxonomists for standard genome sequencing and annotation.</title>
        <authorList>
            <consortium name="The Broad Institute Genomics Platform"/>
            <consortium name="The Broad Institute Genome Sequencing Center for Infectious Disease"/>
            <person name="Wu L."/>
            <person name="Ma J."/>
        </authorList>
    </citation>
    <scope>NUCLEOTIDE SEQUENCE [LARGE SCALE GENOMIC DNA]</scope>
    <source>
        <strain evidence="11">JCM 16545</strain>
    </source>
</reference>
<evidence type="ECO:0000256" key="5">
    <source>
        <dbReference type="ARBA" id="ARBA00022692"/>
    </source>
</evidence>
<keyword evidence="7" id="KW-0998">Cell outer membrane</keyword>
<evidence type="ECO:0000256" key="3">
    <source>
        <dbReference type="ARBA" id="ARBA00022448"/>
    </source>
</evidence>
<evidence type="ECO:0000256" key="7">
    <source>
        <dbReference type="ARBA" id="ARBA00023237"/>
    </source>
</evidence>
<dbReference type="EMBL" id="JBHUHV010000024">
    <property type="protein sequence ID" value="MFD2066902.1"/>
    <property type="molecule type" value="Genomic_DNA"/>
</dbReference>
<keyword evidence="3" id="KW-0813">Transport</keyword>
<keyword evidence="9" id="KW-0732">Signal</keyword>
<name>A0ABW4WVY9_9BACT</name>
<protein>
    <submittedName>
        <fullName evidence="10">TolC family protein</fullName>
    </submittedName>
</protein>
<feature type="chain" id="PRO_5047266339" evidence="9">
    <location>
        <begin position="25"/>
        <end position="443"/>
    </location>
</feature>
<organism evidence="10 11">
    <name type="scientific">Pontibacter silvestris</name>
    <dbReference type="NCBI Taxonomy" id="2305183"/>
    <lineage>
        <taxon>Bacteria</taxon>
        <taxon>Pseudomonadati</taxon>
        <taxon>Bacteroidota</taxon>
        <taxon>Cytophagia</taxon>
        <taxon>Cytophagales</taxon>
        <taxon>Hymenobacteraceae</taxon>
        <taxon>Pontibacter</taxon>
    </lineage>
</organism>
<evidence type="ECO:0000313" key="10">
    <source>
        <dbReference type="EMBL" id="MFD2066902.1"/>
    </source>
</evidence>
<keyword evidence="11" id="KW-1185">Reference proteome</keyword>
<dbReference type="RefSeq" id="WP_229961557.1">
    <property type="nucleotide sequence ID" value="NZ_JAJJWI010000013.1"/>
</dbReference>
<dbReference type="PANTHER" id="PTHR30026:SF20">
    <property type="entry name" value="OUTER MEMBRANE PROTEIN TOLC"/>
    <property type="match status" value="1"/>
</dbReference>
<evidence type="ECO:0000256" key="9">
    <source>
        <dbReference type="SAM" id="SignalP"/>
    </source>
</evidence>
<comment type="subcellular location">
    <subcellularLocation>
        <location evidence="1">Cell outer membrane</location>
    </subcellularLocation>
</comment>
<dbReference type="InterPro" id="IPR003423">
    <property type="entry name" value="OMP_efflux"/>
</dbReference>
<comment type="similarity">
    <text evidence="2">Belongs to the outer membrane factor (OMF) (TC 1.B.17) family.</text>
</comment>
<sequence length="443" mass="51132">MKLLRRLKPLLVGCILFPSSLLLAQTNTGSEPKKLTLEQCLAYALQQRPVVRQSLIDEAIGEREIKANLSGWFPQIAASFGGTHNLKLQQQPFGDQVLTLGRKYTSNVLVEATQNLFNRDLLLASKAAQYQRTQLDQNTVNNKINTVVDVSKAFYDVLLTEEQLRILDENLARQEKQYNDARSRYEVGLVDKTDYQRAAITLANIRSDRKRAQEGVKAKYAYLKQLLGYPIEENLSLAYDYNLMQQDVSVDTTTMVNFANRVELQQLETQRQLTQLNTQYYKWSFIPTVSAYINYNWLYFNNEFSDLYNQSFPTSAVGLQVSLPVFQGGRRFQNIKLAQLQEERLELDVEDTRKAINTEYQTALANYKSDYNDWITIRDNVQLAQEVYDVIRLQYDEGIKPYVDLIVAETDLRTTQLNYYNSLFNLLSSKLDYQRAIGTIDVN</sequence>
<dbReference type="PANTHER" id="PTHR30026">
    <property type="entry name" value="OUTER MEMBRANE PROTEIN TOLC"/>
    <property type="match status" value="1"/>
</dbReference>
<gene>
    <name evidence="10" type="ORF">ACFSKU_08395</name>
</gene>
<evidence type="ECO:0000256" key="2">
    <source>
        <dbReference type="ARBA" id="ARBA00007613"/>
    </source>
</evidence>